<evidence type="ECO:0008006" key="4">
    <source>
        <dbReference type="Google" id="ProtNLM"/>
    </source>
</evidence>
<dbReference type="AlphaFoldDB" id="A0A2K4MNH2"/>
<protein>
    <recommendedName>
        <fullName evidence="4">DUF2523 domain-containing protein</fullName>
    </recommendedName>
</protein>
<keyword evidence="1" id="KW-1133">Transmembrane helix</keyword>
<dbReference type="Proteomes" id="UP000236416">
    <property type="component" value="Unassembled WGS sequence"/>
</dbReference>
<dbReference type="RefSeq" id="WP_103319972.1">
    <property type="nucleotide sequence ID" value="NZ_PPTF01000048.1"/>
</dbReference>
<comment type="caution">
    <text evidence="2">The sequence shown here is derived from an EMBL/GenBank/DDBJ whole genome shotgun (WGS) entry which is preliminary data.</text>
</comment>
<evidence type="ECO:0000313" key="3">
    <source>
        <dbReference type="Proteomes" id="UP000236416"/>
    </source>
</evidence>
<sequence length="104" mass="10524">MPVIAAIAWGIVALLLETIVSRVITAIGFGMISYSGVSAFLGGIKSSIAANGSSVSSAVASILAMTGFGTAISILFSAITIRATLDGMDKAGNLVRSKWKGFKG</sequence>
<keyword evidence="3" id="KW-1185">Reference proteome</keyword>
<keyword evidence="1" id="KW-0472">Membrane</keyword>
<evidence type="ECO:0000256" key="1">
    <source>
        <dbReference type="SAM" id="Phobius"/>
    </source>
</evidence>
<organism evidence="2 3">
    <name type="scientific">Chromobacterium sinusclupearum</name>
    <dbReference type="NCBI Taxonomy" id="2077146"/>
    <lineage>
        <taxon>Bacteria</taxon>
        <taxon>Pseudomonadati</taxon>
        <taxon>Pseudomonadota</taxon>
        <taxon>Betaproteobacteria</taxon>
        <taxon>Neisseriales</taxon>
        <taxon>Chromobacteriaceae</taxon>
        <taxon>Chromobacterium</taxon>
    </lineage>
</organism>
<reference evidence="2 3" key="1">
    <citation type="submission" date="2018-01" db="EMBL/GenBank/DDBJ databases">
        <title>Genomic Sequence of Chromobacterium MWU13-2610 from wild cranberry bogs within the Cape Cod National Seashore.</title>
        <authorList>
            <person name="O'Hara-Hanley K."/>
            <person name="Soby S."/>
            <person name="Harrison A."/>
        </authorList>
    </citation>
    <scope>NUCLEOTIDE SEQUENCE [LARGE SCALE GENOMIC DNA]</scope>
    <source>
        <strain evidence="2 3">MWU13-2610</strain>
    </source>
</reference>
<feature type="transmembrane region" description="Helical" evidence="1">
    <location>
        <begin position="58"/>
        <end position="81"/>
    </location>
</feature>
<evidence type="ECO:0000313" key="2">
    <source>
        <dbReference type="EMBL" id="POA98610.1"/>
    </source>
</evidence>
<proteinExistence type="predicted"/>
<accession>A0A2K4MNH2</accession>
<dbReference type="InterPro" id="IPR019670">
    <property type="entry name" value="DUF2523"/>
</dbReference>
<name>A0A2K4MNH2_9NEIS</name>
<dbReference type="Pfam" id="PF10734">
    <property type="entry name" value="DUF2523"/>
    <property type="match status" value="1"/>
</dbReference>
<dbReference type="EMBL" id="PPTF01000048">
    <property type="protein sequence ID" value="POA98610.1"/>
    <property type="molecule type" value="Genomic_DNA"/>
</dbReference>
<keyword evidence="1" id="KW-0812">Transmembrane</keyword>
<gene>
    <name evidence="2" type="ORF">C2134_10935</name>
</gene>